<evidence type="ECO:0000313" key="3">
    <source>
        <dbReference type="EMBL" id="KAH7566917.1"/>
    </source>
</evidence>
<feature type="transmembrane region" description="Helical" evidence="2">
    <location>
        <begin position="49"/>
        <end position="71"/>
    </location>
</feature>
<feature type="region of interest" description="Disordered" evidence="1">
    <location>
        <begin position="143"/>
        <end position="192"/>
    </location>
</feature>
<dbReference type="PANTHER" id="PTHR34964:SF1">
    <property type="entry name" value="MEMBRANE LIPOPROTEIN"/>
    <property type="match status" value="1"/>
</dbReference>
<reference evidence="3 4" key="1">
    <citation type="submission" date="2021-02" db="EMBL/GenBank/DDBJ databases">
        <title>Plant Genome Project.</title>
        <authorList>
            <person name="Zhang R.-G."/>
        </authorList>
    </citation>
    <scope>NUCLEOTIDE SEQUENCE [LARGE SCALE GENOMIC DNA]</scope>
    <source>
        <tissue evidence="3">Leaves</tissue>
    </source>
</reference>
<keyword evidence="2" id="KW-0812">Transmembrane</keyword>
<name>A0ABQ8HRG2_9ROSI</name>
<dbReference type="Proteomes" id="UP000827721">
    <property type="component" value="Unassembled WGS sequence"/>
</dbReference>
<feature type="region of interest" description="Disordered" evidence="1">
    <location>
        <begin position="92"/>
        <end position="130"/>
    </location>
</feature>
<proteinExistence type="predicted"/>
<keyword evidence="4" id="KW-1185">Reference proteome</keyword>
<gene>
    <name evidence="3" type="ORF">JRO89_XS08G0253500</name>
</gene>
<accession>A0ABQ8HRG2</accession>
<keyword evidence="2" id="KW-1133">Transmembrane helix</keyword>
<evidence type="ECO:0000256" key="2">
    <source>
        <dbReference type="SAM" id="Phobius"/>
    </source>
</evidence>
<comment type="caution">
    <text evidence="3">The sequence shown here is derived from an EMBL/GenBank/DDBJ whole genome shotgun (WGS) entry which is preliminary data.</text>
</comment>
<sequence>MSTEESSRSGYTVIWLISCFLFISIAAGGGFLVMYMVLPESPSTSWLPLAGVTLVCLPWLFWFLTFFYRVVSRACGFRMVIGGVGVGVGDGGGGKGGDNANAGNSTREDLLSNDSMTTGGGGGEGMVGNDHDDVVTPAVVVLSDQKDHNRSSSSCSHERKESSNDDIKQNCSSSSDSIASRESEVPLAYSMS</sequence>
<dbReference type="EMBL" id="JAFEMO010000008">
    <property type="protein sequence ID" value="KAH7566917.1"/>
    <property type="molecule type" value="Genomic_DNA"/>
</dbReference>
<dbReference type="PANTHER" id="PTHR34964">
    <property type="entry name" value="MEMBRANE LIPOPROTEIN-RELATED"/>
    <property type="match status" value="1"/>
</dbReference>
<feature type="compositionally biased region" description="Basic and acidic residues" evidence="1">
    <location>
        <begin position="144"/>
        <end position="168"/>
    </location>
</feature>
<organism evidence="3 4">
    <name type="scientific">Xanthoceras sorbifolium</name>
    <dbReference type="NCBI Taxonomy" id="99658"/>
    <lineage>
        <taxon>Eukaryota</taxon>
        <taxon>Viridiplantae</taxon>
        <taxon>Streptophyta</taxon>
        <taxon>Embryophyta</taxon>
        <taxon>Tracheophyta</taxon>
        <taxon>Spermatophyta</taxon>
        <taxon>Magnoliopsida</taxon>
        <taxon>eudicotyledons</taxon>
        <taxon>Gunneridae</taxon>
        <taxon>Pentapetalae</taxon>
        <taxon>rosids</taxon>
        <taxon>malvids</taxon>
        <taxon>Sapindales</taxon>
        <taxon>Sapindaceae</taxon>
        <taxon>Xanthoceroideae</taxon>
        <taxon>Xanthoceras</taxon>
    </lineage>
</organism>
<feature type="transmembrane region" description="Helical" evidence="2">
    <location>
        <begin position="12"/>
        <end position="37"/>
    </location>
</feature>
<protein>
    <submittedName>
        <fullName evidence="3">Uncharacterized protein</fullName>
    </submittedName>
</protein>
<evidence type="ECO:0000313" key="4">
    <source>
        <dbReference type="Proteomes" id="UP000827721"/>
    </source>
</evidence>
<keyword evidence="2" id="KW-0472">Membrane</keyword>
<evidence type="ECO:0000256" key="1">
    <source>
        <dbReference type="SAM" id="MobiDB-lite"/>
    </source>
</evidence>